<dbReference type="AlphaFoldDB" id="A0AAE1WRX2"/>
<keyword evidence="2" id="KW-1133">Transmembrane helix</keyword>
<evidence type="ECO:0000256" key="2">
    <source>
        <dbReference type="SAM" id="Phobius"/>
    </source>
</evidence>
<proteinExistence type="predicted"/>
<comment type="caution">
    <text evidence="4">The sequence shown here is derived from an EMBL/GenBank/DDBJ whole genome shotgun (WGS) entry which is preliminary data.</text>
</comment>
<dbReference type="Pfam" id="PF05553">
    <property type="entry name" value="DUF761"/>
    <property type="match status" value="1"/>
</dbReference>
<dbReference type="EMBL" id="JACGWL010000007">
    <property type="protein sequence ID" value="KAK4398415.1"/>
    <property type="molecule type" value="Genomic_DNA"/>
</dbReference>
<keyword evidence="5" id="KW-1185">Reference proteome</keyword>
<dbReference type="InterPro" id="IPR008480">
    <property type="entry name" value="DUF761_pln"/>
</dbReference>
<name>A0AAE1WRX2_9LAMI</name>
<dbReference type="InterPro" id="IPR025520">
    <property type="entry name" value="DUF4408"/>
</dbReference>
<keyword evidence="2" id="KW-0812">Transmembrane</keyword>
<sequence>MPMISQTSSTIMLSFKVLLISTSVLSTAIMLKFSVPAITDFAVSEVPSIYNGLVSWLRPPYLYLVINCIIITIVASSKLQSRKDDVSLSPPLQPLVVMGQVEPQPAVPLAVKSMPTDFSAAEYKYNGVVLNESSGYDVKVEKGLEFDTYEQVEASGSTKSEPVPFIANAADAGVAFAEDATSNKENEYVIAKSSWNIAEGKDLTENSPSNVKPPVSARFGHRRNVKTSPEGSRTVLGVAKPKRQDTLESTWKTITEGRAVPLTRHLRKSDTWERDSHVHGHHQLLEKTTPVKTMMKAETFNDRTNTRSPSPGGGGSGKLKREASLSQDELNRRVEAFIKKFNEEMRLQRQESLNQYMEMIKRGS</sequence>
<reference evidence="4" key="2">
    <citation type="journal article" date="2024" name="Plant">
        <title>Genomic evolution and insights into agronomic trait innovations of Sesamum species.</title>
        <authorList>
            <person name="Miao H."/>
            <person name="Wang L."/>
            <person name="Qu L."/>
            <person name="Liu H."/>
            <person name="Sun Y."/>
            <person name="Le M."/>
            <person name="Wang Q."/>
            <person name="Wei S."/>
            <person name="Zheng Y."/>
            <person name="Lin W."/>
            <person name="Duan Y."/>
            <person name="Cao H."/>
            <person name="Xiong S."/>
            <person name="Wang X."/>
            <person name="Wei L."/>
            <person name="Li C."/>
            <person name="Ma Q."/>
            <person name="Ju M."/>
            <person name="Zhao R."/>
            <person name="Li G."/>
            <person name="Mu C."/>
            <person name="Tian Q."/>
            <person name="Mei H."/>
            <person name="Zhang T."/>
            <person name="Gao T."/>
            <person name="Zhang H."/>
        </authorList>
    </citation>
    <scope>NUCLEOTIDE SEQUENCE</scope>
    <source>
        <strain evidence="4">K16</strain>
    </source>
</reference>
<feature type="region of interest" description="Disordered" evidence="1">
    <location>
        <begin position="299"/>
        <end position="329"/>
    </location>
</feature>
<dbReference type="PANTHER" id="PTHR33098:SF117">
    <property type="entry name" value="COTTON FIBER (DUF761)"/>
    <property type="match status" value="1"/>
</dbReference>
<evidence type="ECO:0000256" key="1">
    <source>
        <dbReference type="SAM" id="MobiDB-lite"/>
    </source>
</evidence>
<feature type="transmembrane region" description="Helical" evidence="2">
    <location>
        <begin position="61"/>
        <end position="79"/>
    </location>
</feature>
<protein>
    <recommendedName>
        <fullName evidence="3">DUF4408 domain-containing protein</fullName>
    </recommendedName>
</protein>
<gene>
    <name evidence="4" type="ORF">Sango_1317000</name>
</gene>
<feature type="domain" description="DUF4408" evidence="3">
    <location>
        <begin position="47"/>
        <end position="79"/>
    </location>
</feature>
<dbReference type="Pfam" id="PF14364">
    <property type="entry name" value="DUF4408"/>
    <property type="match status" value="1"/>
</dbReference>
<evidence type="ECO:0000313" key="4">
    <source>
        <dbReference type="EMBL" id="KAK4398415.1"/>
    </source>
</evidence>
<accession>A0AAE1WRX2</accession>
<dbReference type="PANTHER" id="PTHR33098">
    <property type="entry name" value="COTTON FIBER (DUF761)"/>
    <property type="match status" value="1"/>
</dbReference>
<reference evidence="4" key="1">
    <citation type="submission" date="2020-06" db="EMBL/GenBank/DDBJ databases">
        <authorList>
            <person name="Li T."/>
            <person name="Hu X."/>
            <person name="Zhang T."/>
            <person name="Song X."/>
            <person name="Zhang H."/>
            <person name="Dai N."/>
            <person name="Sheng W."/>
            <person name="Hou X."/>
            <person name="Wei L."/>
        </authorList>
    </citation>
    <scope>NUCLEOTIDE SEQUENCE</scope>
    <source>
        <strain evidence="4">K16</strain>
        <tissue evidence="4">Leaf</tissue>
    </source>
</reference>
<organism evidence="4 5">
    <name type="scientific">Sesamum angolense</name>
    <dbReference type="NCBI Taxonomy" id="2727404"/>
    <lineage>
        <taxon>Eukaryota</taxon>
        <taxon>Viridiplantae</taxon>
        <taxon>Streptophyta</taxon>
        <taxon>Embryophyta</taxon>
        <taxon>Tracheophyta</taxon>
        <taxon>Spermatophyta</taxon>
        <taxon>Magnoliopsida</taxon>
        <taxon>eudicotyledons</taxon>
        <taxon>Gunneridae</taxon>
        <taxon>Pentapetalae</taxon>
        <taxon>asterids</taxon>
        <taxon>lamiids</taxon>
        <taxon>Lamiales</taxon>
        <taxon>Pedaliaceae</taxon>
        <taxon>Sesamum</taxon>
    </lineage>
</organism>
<dbReference type="Proteomes" id="UP001289374">
    <property type="component" value="Unassembled WGS sequence"/>
</dbReference>
<evidence type="ECO:0000313" key="5">
    <source>
        <dbReference type="Proteomes" id="UP001289374"/>
    </source>
</evidence>
<keyword evidence="2" id="KW-0472">Membrane</keyword>
<evidence type="ECO:0000259" key="3">
    <source>
        <dbReference type="Pfam" id="PF14364"/>
    </source>
</evidence>
<feature type="compositionally biased region" description="Basic and acidic residues" evidence="1">
    <location>
        <begin position="319"/>
        <end position="329"/>
    </location>
</feature>